<evidence type="ECO:0000256" key="1">
    <source>
        <dbReference type="SAM" id="Phobius"/>
    </source>
</evidence>
<reference evidence="2 3" key="1">
    <citation type="submission" date="2021-01" db="EMBL/GenBank/DDBJ databases">
        <title>Whole genome shotgun sequence of Microbispora siamensis NBRC 104113.</title>
        <authorList>
            <person name="Komaki H."/>
            <person name="Tamura T."/>
        </authorList>
    </citation>
    <scope>NUCLEOTIDE SEQUENCE [LARGE SCALE GENOMIC DNA]</scope>
    <source>
        <strain evidence="2 3">NBRC 104113</strain>
    </source>
</reference>
<dbReference type="EMBL" id="BOOF01000042">
    <property type="protein sequence ID" value="GIH65609.1"/>
    <property type="molecule type" value="Genomic_DNA"/>
</dbReference>
<comment type="caution">
    <text evidence="2">The sequence shown here is derived from an EMBL/GenBank/DDBJ whole genome shotgun (WGS) entry which is preliminary data.</text>
</comment>
<keyword evidence="1" id="KW-0812">Transmembrane</keyword>
<gene>
    <name evidence="2" type="ORF">Msi02_64260</name>
</gene>
<keyword evidence="1" id="KW-0472">Membrane</keyword>
<keyword evidence="1" id="KW-1133">Transmembrane helix</keyword>
<evidence type="ECO:0000313" key="3">
    <source>
        <dbReference type="Proteomes" id="UP000660454"/>
    </source>
</evidence>
<name>A0ABQ4GWB4_9ACTN</name>
<feature type="transmembrane region" description="Helical" evidence="1">
    <location>
        <begin position="52"/>
        <end position="74"/>
    </location>
</feature>
<proteinExistence type="predicted"/>
<dbReference type="RefSeq" id="WP_204051610.1">
    <property type="nucleotide sequence ID" value="NZ_BOOF01000042.1"/>
</dbReference>
<feature type="transmembrane region" description="Helical" evidence="1">
    <location>
        <begin position="29"/>
        <end position="46"/>
    </location>
</feature>
<accession>A0ABQ4GWB4</accession>
<sequence length="155" mass="16283">MNPEEAARSLATIRQTQAKALSAEPWFPTWYGVGVGLFVTGMQFVTEPGTPVPVTVAVGLLLFAGLGALVAVLVRTRRIKAHRSLTRPKMIAALMAWIGTAIALCLALAFTIDAAGVAYARTYAALVMTAYLLVTGPLAGRLLTGMLVRRAVGGS</sequence>
<keyword evidence="3" id="KW-1185">Reference proteome</keyword>
<feature type="transmembrane region" description="Helical" evidence="1">
    <location>
        <begin position="118"/>
        <end position="140"/>
    </location>
</feature>
<protein>
    <submittedName>
        <fullName evidence="2">Uncharacterized protein</fullName>
    </submittedName>
</protein>
<organism evidence="2 3">
    <name type="scientific">Microbispora siamensis</name>
    <dbReference type="NCBI Taxonomy" id="564413"/>
    <lineage>
        <taxon>Bacteria</taxon>
        <taxon>Bacillati</taxon>
        <taxon>Actinomycetota</taxon>
        <taxon>Actinomycetes</taxon>
        <taxon>Streptosporangiales</taxon>
        <taxon>Streptosporangiaceae</taxon>
        <taxon>Microbispora</taxon>
    </lineage>
</organism>
<evidence type="ECO:0000313" key="2">
    <source>
        <dbReference type="EMBL" id="GIH65609.1"/>
    </source>
</evidence>
<dbReference type="Proteomes" id="UP000660454">
    <property type="component" value="Unassembled WGS sequence"/>
</dbReference>
<feature type="transmembrane region" description="Helical" evidence="1">
    <location>
        <begin position="94"/>
        <end position="112"/>
    </location>
</feature>